<evidence type="ECO:0000256" key="1">
    <source>
        <dbReference type="SAM" id="Phobius"/>
    </source>
</evidence>
<dbReference type="Proteomes" id="UP000808914">
    <property type="component" value="Unassembled WGS sequence"/>
</dbReference>
<gene>
    <name evidence="2" type="ORF">JOD45_000648</name>
</gene>
<reference evidence="2 3" key="1">
    <citation type="submission" date="2021-01" db="EMBL/GenBank/DDBJ databases">
        <title>Genomic Encyclopedia of Type Strains, Phase IV (KMG-IV): sequencing the most valuable type-strain genomes for metagenomic binning, comparative biology and taxonomic classification.</title>
        <authorList>
            <person name="Goeker M."/>
        </authorList>
    </citation>
    <scope>NUCLEOTIDE SEQUENCE [LARGE SCALE GENOMIC DNA]</scope>
    <source>
        <strain evidence="2 3">DSM 28236</strain>
    </source>
</reference>
<keyword evidence="1" id="KW-0812">Transmembrane</keyword>
<keyword evidence="3" id="KW-1185">Reference proteome</keyword>
<dbReference type="RefSeq" id="WP_205002413.1">
    <property type="nucleotide sequence ID" value="NZ_JAFBER010000002.1"/>
</dbReference>
<protein>
    <recommendedName>
        <fullName evidence="4">YfzA-like protein</fullName>
    </recommendedName>
</protein>
<evidence type="ECO:0008006" key="4">
    <source>
        <dbReference type="Google" id="ProtNLM"/>
    </source>
</evidence>
<evidence type="ECO:0000313" key="3">
    <source>
        <dbReference type="Proteomes" id="UP000808914"/>
    </source>
</evidence>
<organism evidence="2 3">
    <name type="scientific">Scopulibacillus daqui</name>
    <dbReference type="NCBI Taxonomy" id="1469162"/>
    <lineage>
        <taxon>Bacteria</taxon>
        <taxon>Bacillati</taxon>
        <taxon>Bacillota</taxon>
        <taxon>Bacilli</taxon>
        <taxon>Bacillales</taxon>
        <taxon>Sporolactobacillaceae</taxon>
        <taxon>Scopulibacillus</taxon>
    </lineage>
</organism>
<keyword evidence="1" id="KW-1133">Transmembrane helix</keyword>
<dbReference type="EMBL" id="JAFBER010000002">
    <property type="protein sequence ID" value="MBM7644455.1"/>
    <property type="molecule type" value="Genomic_DNA"/>
</dbReference>
<proteinExistence type="predicted"/>
<comment type="caution">
    <text evidence="2">The sequence shown here is derived from an EMBL/GenBank/DDBJ whole genome shotgun (WGS) entry which is preliminary data.</text>
</comment>
<name>A0ABS2PXM1_9BACL</name>
<keyword evidence="1" id="KW-0472">Membrane</keyword>
<sequence>MKFAKLFSRWSWILSLFLLFVILIFTIVDASKFGRYAGYFMYHGAPDEATQTIIAFSVYYVTDILFTIIILGVFIKAVSILKKFCDEVIEREEKRLQSMPSYNEQNKNI</sequence>
<accession>A0ABS2PXM1</accession>
<evidence type="ECO:0000313" key="2">
    <source>
        <dbReference type="EMBL" id="MBM7644455.1"/>
    </source>
</evidence>
<feature type="transmembrane region" description="Helical" evidence="1">
    <location>
        <begin position="54"/>
        <end position="75"/>
    </location>
</feature>